<dbReference type="PANTHER" id="PTHR39942:SF1">
    <property type="entry name" value="BCDNA.LD26519-RELATED"/>
    <property type="match status" value="1"/>
</dbReference>
<dbReference type="PROSITE" id="PS51915">
    <property type="entry name" value="ZAD"/>
    <property type="match status" value="1"/>
</dbReference>
<dbReference type="InterPro" id="IPR012934">
    <property type="entry name" value="Znf_AD"/>
</dbReference>
<evidence type="ECO:0000313" key="5">
    <source>
        <dbReference type="Proteomes" id="UP001233999"/>
    </source>
</evidence>
<sequence>MSLEWRSWCRLCANSGGNGLHVFENQDLLLPEKIQKYLSISVNNQDELPHTVCHSCSQKLGSFDCYAEQCQRVQAMFRAMVEATIEMGDEIDTKVGLIREEFLQENGEEKSQGEEPVDTKKDIDMLAIEADSIFSSDCSGTLIKKSKNKVIKRRVLRSKSNLKTRGKKTGVITRAAAEGKIRGEVEGERRVSSRLQSLAQTQRDFEAATAGVSDSELVIKEEKDEEDADGTTKVEETPPPPPTVKKRGRPPKALVGAAKRKAKTPRIVKFGTNRDFYKRNCNYGSAMYVARYVETGILSPYIVDECMKKPLMSFVCVPNIALNIQTHTNTGVLN</sequence>
<comment type="caution">
    <text evidence="4">The sequence shown here is derived from an EMBL/GenBank/DDBJ whole genome shotgun (WGS) entry which is preliminary data.</text>
</comment>
<evidence type="ECO:0000259" key="3">
    <source>
        <dbReference type="PROSITE" id="PS51915"/>
    </source>
</evidence>
<organism evidence="4 5">
    <name type="scientific">Diploptera punctata</name>
    <name type="common">Pacific beetle cockroach</name>
    <dbReference type="NCBI Taxonomy" id="6984"/>
    <lineage>
        <taxon>Eukaryota</taxon>
        <taxon>Metazoa</taxon>
        <taxon>Ecdysozoa</taxon>
        <taxon>Arthropoda</taxon>
        <taxon>Hexapoda</taxon>
        <taxon>Insecta</taxon>
        <taxon>Pterygota</taxon>
        <taxon>Neoptera</taxon>
        <taxon>Polyneoptera</taxon>
        <taxon>Dictyoptera</taxon>
        <taxon>Blattodea</taxon>
        <taxon>Blaberoidea</taxon>
        <taxon>Blaberidae</taxon>
        <taxon>Diplopterinae</taxon>
        <taxon>Diploptera</taxon>
    </lineage>
</organism>
<dbReference type="GO" id="GO:0008270">
    <property type="term" value="F:zinc ion binding"/>
    <property type="evidence" value="ECO:0007669"/>
    <property type="project" value="UniProtKB-UniRule"/>
</dbReference>
<feature type="binding site" evidence="1">
    <location>
        <position position="12"/>
    </location>
    <ligand>
        <name>Zn(2+)</name>
        <dbReference type="ChEBI" id="CHEBI:29105"/>
    </ligand>
</feature>
<dbReference type="SUPFAM" id="SSF57716">
    <property type="entry name" value="Glucocorticoid receptor-like (DNA-binding domain)"/>
    <property type="match status" value="1"/>
</dbReference>
<gene>
    <name evidence="4" type="ORF">L9F63_019522</name>
</gene>
<dbReference type="SMART" id="SM00868">
    <property type="entry name" value="zf-AD"/>
    <property type="match status" value="1"/>
</dbReference>
<name>A0AAD7ZUG8_DIPPU</name>
<reference evidence="4" key="2">
    <citation type="submission" date="2023-05" db="EMBL/GenBank/DDBJ databases">
        <authorList>
            <person name="Fouks B."/>
        </authorList>
    </citation>
    <scope>NUCLEOTIDE SEQUENCE</scope>
    <source>
        <strain evidence="4">Stay&amp;Tobe</strain>
        <tissue evidence="4">Testes</tissue>
    </source>
</reference>
<proteinExistence type="predicted"/>
<feature type="domain" description="ZAD" evidence="3">
    <location>
        <begin position="7"/>
        <end position="80"/>
    </location>
</feature>
<dbReference type="PANTHER" id="PTHR39942">
    <property type="entry name" value="BCDNA.LD26519-RELATED"/>
    <property type="match status" value="1"/>
</dbReference>
<dbReference type="Proteomes" id="UP001233999">
    <property type="component" value="Unassembled WGS sequence"/>
</dbReference>
<keyword evidence="1" id="KW-0862">Zinc</keyword>
<feature type="non-terminal residue" evidence="4">
    <location>
        <position position="334"/>
    </location>
</feature>
<keyword evidence="1" id="KW-0479">Metal-binding</keyword>
<dbReference type="Gene3D" id="3.40.1800.20">
    <property type="match status" value="1"/>
</dbReference>
<dbReference type="AlphaFoldDB" id="A0AAD7ZUG8"/>
<feature type="binding site" evidence="1">
    <location>
        <position position="9"/>
    </location>
    <ligand>
        <name>Zn(2+)</name>
        <dbReference type="ChEBI" id="CHEBI:29105"/>
    </ligand>
</feature>
<protein>
    <recommendedName>
        <fullName evidence="3">ZAD domain-containing protein</fullName>
    </recommendedName>
</protein>
<evidence type="ECO:0000313" key="4">
    <source>
        <dbReference type="EMBL" id="KAJ9586878.1"/>
    </source>
</evidence>
<evidence type="ECO:0000256" key="1">
    <source>
        <dbReference type="PROSITE-ProRule" id="PRU01263"/>
    </source>
</evidence>
<feature type="binding site" evidence="1">
    <location>
        <position position="56"/>
    </location>
    <ligand>
        <name>Zn(2+)</name>
        <dbReference type="ChEBI" id="CHEBI:29105"/>
    </ligand>
</feature>
<dbReference type="GO" id="GO:0005634">
    <property type="term" value="C:nucleus"/>
    <property type="evidence" value="ECO:0007669"/>
    <property type="project" value="InterPro"/>
</dbReference>
<keyword evidence="5" id="KW-1185">Reference proteome</keyword>
<reference evidence="4" key="1">
    <citation type="journal article" date="2023" name="IScience">
        <title>Live-bearing cockroach genome reveals convergent evolutionary mechanisms linked to viviparity in insects and beyond.</title>
        <authorList>
            <person name="Fouks B."/>
            <person name="Harrison M.C."/>
            <person name="Mikhailova A.A."/>
            <person name="Marchal E."/>
            <person name="English S."/>
            <person name="Carruthers M."/>
            <person name="Jennings E.C."/>
            <person name="Chiamaka E.L."/>
            <person name="Frigard R.A."/>
            <person name="Pippel M."/>
            <person name="Attardo G.M."/>
            <person name="Benoit J.B."/>
            <person name="Bornberg-Bauer E."/>
            <person name="Tobe S.S."/>
        </authorList>
    </citation>
    <scope>NUCLEOTIDE SEQUENCE</scope>
    <source>
        <strain evidence="4">Stay&amp;Tobe</strain>
    </source>
</reference>
<dbReference type="EMBL" id="JASPKZ010006829">
    <property type="protein sequence ID" value="KAJ9586878.1"/>
    <property type="molecule type" value="Genomic_DNA"/>
</dbReference>
<feature type="binding site" evidence="1">
    <location>
        <position position="53"/>
    </location>
    <ligand>
        <name>Zn(2+)</name>
        <dbReference type="ChEBI" id="CHEBI:29105"/>
    </ligand>
</feature>
<evidence type="ECO:0000256" key="2">
    <source>
        <dbReference type="SAM" id="MobiDB-lite"/>
    </source>
</evidence>
<dbReference type="Pfam" id="PF07776">
    <property type="entry name" value="zf-AD"/>
    <property type="match status" value="1"/>
</dbReference>
<keyword evidence="1" id="KW-0863">Zinc-finger</keyword>
<accession>A0AAD7ZUG8</accession>
<feature type="region of interest" description="Disordered" evidence="2">
    <location>
        <begin position="216"/>
        <end position="258"/>
    </location>
</feature>